<evidence type="ECO:0000313" key="2">
    <source>
        <dbReference type="EMBL" id="MFC6201766.1"/>
    </source>
</evidence>
<feature type="transmembrane region" description="Helical" evidence="1">
    <location>
        <begin position="131"/>
        <end position="149"/>
    </location>
</feature>
<keyword evidence="1" id="KW-0472">Membrane</keyword>
<proteinExistence type="predicted"/>
<name>A0ABW1SJ64_9LACO</name>
<reference evidence="3" key="1">
    <citation type="journal article" date="2019" name="Int. J. Syst. Evol. Microbiol.">
        <title>The Global Catalogue of Microorganisms (GCM) 10K type strain sequencing project: providing services to taxonomists for standard genome sequencing and annotation.</title>
        <authorList>
            <consortium name="The Broad Institute Genomics Platform"/>
            <consortium name="The Broad Institute Genome Sequencing Center for Infectious Disease"/>
            <person name="Wu L."/>
            <person name="Ma J."/>
        </authorList>
    </citation>
    <scope>NUCLEOTIDE SEQUENCE [LARGE SCALE GENOMIC DNA]</scope>
    <source>
        <strain evidence="3">CCM 8930</strain>
    </source>
</reference>
<dbReference type="Proteomes" id="UP001596171">
    <property type="component" value="Unassembled WGS sequence"/>
</dbReference>
<dbReference type="EMBL" id="JBHSSE010000016">
    <property type="protein sequence ID" value="MFC6201766.1"/>
    <property type="molecule type" value="Genomic_DNA"/>
</dbReference>
<feature type="transmembrane region" description="Helical" evidence="1">
    <location>
        <begin position="324"/>
        <end position="347"/>
    </location>
</feature>
<feature type="transmembrane region" description="Helical" evidence="1">
    <location>
        <begin position="155"/>
        <end position="174"/>
    </location>
</feature>
<keyword evidence="1" id="KW-0812">Transmembrane</keyword>
<feature type="transmembrane region" description="Helical" evidence="1">
    <location>
        <begin position="283"/>
        <end position="303"/>
    </location>
</feature>
<feature type="transmembrane region" description="Helical" evidence="1">
    <location>
        <begin position="94"/>
        <end position="110"/>
    </location>
</feature>
<sequence length="453" mass="50934">MQKLRETSLDFSIATLNFLANIGIVLPYVLILFKYQQTHSTTYLIAIIVFYVARAASIFSTKRLNLKSSTYLILCLWLGVIGSAIYSVTSSLPWLVIGALCLGYTSANIWPYYLTIKLHLTSHTDFKLKRLYWLIFGVLGLLFVADFVFDLHYRLAFVILGALFLIALPAGRLLNQFSMAFYHEQTSSERQPIKLWRVLVFIVFFALIGLLTLLRKISLTIALPYVLGLVILAIILLNLELAADWKAMPANKLRIVNRGFLVSFVLLFNSFFGYFVLGKNGMYLIFVIYLIGFEGGQPLYASLGHHVSAQAKKLAQWGLILGHLLALTTIPALYIIGLLLIALYVGYENPAINTSVYTADENDPDLAIINKYRFSTYGGLLCQLSLFGLLVLVSGWQHLSLMQFFNPSTAVLKLSYLHAVAWPLLLISLLLSIITIYGQQYFKPSHPSQSRSN</sequence>
<organism evidence="2 3">
    <name type="scientific">Lactiplantibacillus nangangensis</name>
    <dbReference type="NCBI Taxonomy" id="2559917"/>
    <lineage>
        <taxon>Bacteria</taxon>
        <taxon>Bacillati</taxon>
        <taxon>Bacillota</taxon>
        <taxon>Bacilli</taxon>
        <taxon>Lactobacillales</taxon>
        <taxon>Lactobacillaceae</taxon>
        <taxon>Lactiplantibacillus</taxon>
    </lineage>
</organism>
<keyword evidence="1" id="KW-1133">Transmembrane helix</keyword>
<feature type="transmembrane region" description="Helical" evidence="1">
    <location>
        <begin position="255"/>
        <end position="277"/>
    </location>
</feature>
<protein>
    <recommendedName>
        <fullName evidence="4">Integral membrane protein</fullName>
    </recommendedName>
</protein>
<feature type="transmembrane region" description="Helical" evidence="1">
    <location>
        <begin position="221"/>
        <end position="243"/>
    </location>
</feature>
<feature type="transmembrane region" description="Helical" evidence="1">
    <location>
        <begin position="41"/>
        <end position="59"/>
    </location>
</feature>
<feature type="transmembrane region" description="Helical" evidence="1">
    <location>
        <begin position="374"/>
        <end position="393"/>
    </location>
</feature>
<comment type="caution">
    <text evidence="2">The sequence shown here is derived from an EMBL/GenBank/DDBJ whole genome shotgun (WGS) entry which is preliminary data.</text>
</comment>
<evidence type="ECO:0008006" key="4">
    <source>
        <dbReference type="Google" id="ProtNLM"/>
    </source>
</evidence>
<feature type="transmembrane region" description="Helical" evidence="1">
    <location>
        <begin position="414"/>
        <end position="437"/>
    </location>
</feature>
<keyword evidence="3" id="KW-1185">Reference proteome</keyword>
<evidence type="ECO:0000256" key="1">
    <source>
        <dbReference type="SAM" id="Phobius"/>
    </source>
</evidence>
<gene>
    <name evidence="2" type="ORF">ACFP1L_07760</name>
</gene>
<feature type="transmembrane region" description="Helical" evidence="1">
    <location>
        <begin position="195"/>
        <end position="215"/>
    </location>
</feature>
<feature type="transmembrane region" description="Helical" evidence="1">
    <location>
        <begin position="71"/>
        <end position="88"/>
    </location>
</feature>
<accession>A0ABW1SJ64</accession>
<evidence type="ECO:0000313" key="3">
    <source>
        <dbReference type="Proteomes" id="UP001596171"/>
    </source>
</evidence>
<dbReference type="RefSeq" id="WP_137615380.1">
    <property type="nucleotide sequence ID" value="NZ_BJDI01000002.1"/>
</dbReference>
<feature type="transmembrane region" description="Helical" evidence="1">
    <location>
        <begin position="12"/>
        <end position="35"/>
    </location>
</feature>